<dbReference type="EMBL" id="BKCP01009403">
    <property type="protein sequence ID" value="GER50636.1"/>
    <property type="molecule type" value="Genomic_DNA"/>
</dbReference>
<proteinExistence type="predicted"/>
<evidence type="ECO:0000313" key="2">
    <source>
        <dbReference type="Proteomes" id="UP000325081"/>
    </source>
</evidence>
<dbReference type="Proteomes" id="UP000325081">
    <property type="component" value="Unassembled WGS sequence"/>
</dbReference>
<reference evidence="2" key="1">
    <citation type="journal article" date="2019" name="Curr. Biol.">
        <title>Genome Sequence of Striga asiatica Provides Insight into the Evolution of Plant Parasitism.</title>
        <authorList>
            <person name="Yoshida S."/>
            <person name="Kim S."/>
            <person name="Wafula E.K."/>
            <person name="Tanskanen J."/>
            <person name="Kim Y.M."/>
            <person name="Honaas L."/>
            <person name="Yang Z."/>
            <person name="Spallek T."/>
            <person name="Conn C.E."/>
            <person name="Ichihashi Y."/>
            <person name="Cheong K."/>
            <person name="Cui S."/>
            <person name="Der J.P."/>
            <person name="Gundlach H."/>
            <person name="Jiao Y."/>
            <person name="Hori C."/>
            <person name="Ishida J.K."/>
            <person name="Kasahara H."/>
            <person name="Kiba T."/>
            <person name="Kim M.S."/>
            <person name="Koo N."/>
            <person name="Laohavisit A."/>
            <person name="Lee Y.H."/>
            <person name="Lumba S."/>
            <person name="McCourt P."/>
            <person name="Mortimer J.C."/>
            <person name="Mutuku J.M."/>
            <person name="Nomura T."/>
            <person name="Sasaki-Sekimoto Y."/>
            <person name="Seto Y."/>
            <person name="Wang Y."/>
            <person name="Wakatake T."/>
            <person name="Sakakibara H."/>
            <person name="Demura T."/>
            <person name="Yamaguchi S."/>
            <person name="Yoneyama K."/>
            <person name="Manabe R.I."/>
            <person name="Nelson D.C."/>
            <person name="Schulman A.H."/>
            <person name="Timko M.P."/>
            <person name="dePamphilis C.W."/>
            <person name="Choi D."/>
            <person name="Shirasu K."/>
        </authorList>
    </citation>
    <scope>NUCLEOTIDE SEQUENCE [LARGE SCALE GENOMIC DNA]</scope>
    <source>
        <strain evidence="2">cv. UVA1</strain>
    </source>
</reference>
<protein>
    <submittedName>
        <fullName evidence="1">Na+:H+ antiporter</fullName>
    </submittedName>
</protein>
<sequence>MTDDDDEQIIMGVGWAANNNGSGLGQSRACGLVHDQIHHFHCLPNSLSSLDLSDNEDEDGTVMAAAASESEMAIERTLVQRRRTFDGRERRARYLVQRRRTRLGGSVVGRPVDRAAPEVEEAIRHHLCT</sequence>
<dbReference type="AlphaFoldDB" id="A0A5A7QZU6"/>
<organism evidence="1 2">
    <name type="scientific">Striga asiatica</name>
    <name type="common">Asiatic witchweed</name>
    <name type="synonym">Buchnera asiatica</name>
    <dbReference type="NCBI Taxonomy" id="4170"/>
    <lineage>
        <taxon>Eukaryota</taxon>
        <taxon>Viridiplantae</taxon>
        <taxon>Streptophyta</taxon>
        <taxon>Embryophyta</taxon>
        <taxon>Tracheophyta</taxon>
        <taxon>Spermatophyta</taxon>
        <taxon>Magnoliopsida</taxon>
        <taxon>eudicotyledons</taxon>
        <taxon>Gunneridae</taxon>
        <taxon>Pentapetalae</taxon>
        <taxon>asterids</taxon>
        <taxon>lamiids</taxon>
        <taxon>Lamiales</taxon>
        <taxon>Orobanchaceae</taxon>
        <taxon>Buchnereae</taxon>
        <taxon>Striga</taxon>
    </lineage>
</organism>
<keyword evidence="2" id="KW-1185">Reference proteome</keyword>
<gene>
    <name evidence="1" type="ORF">STAS_27958</name>
</gene>
<accession>A0A5A7QZU6</accession>
<evidence type="ECO:0000313" key="1">
    <source>
        <dbReference type="EMBL" id="GER50636.1"/>
    </source>
</evidence>
<comment type="caution">
    <text evidence="1">The sequence shown here is derived from an EMBL/GenBank/DDBJ whole genome shotgun (WGS) entry which is preliminary data.</text>
</comment>
<name>A0A5A7QZU6_STRAF</name>